<evidence type="ECO:0000256" key="4">
    <source>
        <dbReference type="ARBA" id="ARBA00022989"/>
    </source>
</evidence>
<keyword evidence="8" id="KW-1185">Reference proteome</keyword>
<gene>
    <name evidence="7" type="primary">perM</name>
    <name evidence="7" type="ORF">lam_837</name>
</gene>
<reference evidence="7 8" key="1">
    <citation type="journal article" date="2014" name="Mol. Plant Microbe Interact.">
        <title>The complete genome sequence of Candidatus Liberibacter americanus, associated with citrus Huanglongbing.</title>
        <authorList>
            <person name="Wulff N.A."/>
            <person name="Zhang S."/>
            <person name="Setubal J.C."/>
            <person name="Almeida N.F."/>
            <person name="Martins E.C."/>
            <person name="Harakava R."/>
            <person name="Kumar D."/>
            <person name="Rangel L.T."/>
            <person name="Foissac X."/>
            <person name="Bove J."/>
            <person name="Gabriel D.W."/>
        </authorList>
    </citation>
    <scope>NUCLEOTIDE SEQUENCE [LARGE SCALE GENOMIC DNA]</scope>
    <source>
        <strain evidence="7 8">Sao Paulo</strain>
    </source>
</reference>
<comment type="subcellular location">
    <subcellularLocation>
        <location evidence="1">Membrane</location>
        <topology evidence="1">Multi-pass membrane protein</topology>
    </subcellularLocation>
</comment>
<feature type="transmembrane region" description="Helical" evidence="6">
    <location>
        <begin position="309"/>
        <end position="335"/>
    </location>
</feature>
<dbReference type="KEGG" id="lar:lam_837"/>
<proteinExistence type="inferred from homology"/>
<dbReference type="InterPro" id="IPR002549">
    <property type="entry name" value="AI-2E-like"/>
</dbReference>
<keyword evidence="5 6" id="KW-0472">Membrane</keyword>
<feature type="transmembrane region" description="Helical" evidence="6">
    <location>
        <begin position="239"/>
        <end position="265"/>
    </location>
</feature>
<dbReference type="Proteomes" id="UP000017862">
    <property type="component" value="Chromosome"/>
</dbReference>
<evidence type="ECO:0000256" key="2">
    <source>
        <dbReference type="ARBA" id="ARBA00009773"/>
    </source>
</evidence>
<feature type="transmembrane region" description="Helical" evidence="6">
    <location>
        <begin position="272"/>
        <end position="289"/>
    </location>
</feature>
<dbReference type="GO" id="GO:0016020">
    <property type="term" value="C:membrane"/>
    <property type="evidence" value="ECO:0007669"/>
    <property type="project" value="UniProtKB-SubCell"/>
</dbReference>
<dbReference type="AlphaFoldDB" id="U6B8K5"/>
<dbReference type="PANTHER" id="PTHR21716:SF61">
    <property type="entry name" value="BLR8064 PROTEIN"/>
    <property type="match status" value="1"/>
</dbReference>
<keyword evidence="4 6" id="KW-1133">Transmembrane helix</keyword>
<comment type="similarity">
    <text evidence="2">Belongs to the autoinducer-2 exporter (AI-2E) (TC 2.A.86) family.</text>
</comment>
<evidence type="ECO:0000256" key="3">
    <source>
        <dbReference type="ARBA" id="ARBA00022692"/>
    </source>
</evidence>
<feature type="transmembrane region" description="Helical" evidence="6">
    <location>
        <begin position="65"/>
        <end position="85"/>
    </location>
</feature>
<evidence type="ECO:0000313" key="8">
    <source>
        <dbReference type="Proteomes" id="UP000017862"/>
    </source>
</evidence>
<dbReference type="eggNOG" id="COG0628">
    <property type="taxonomic scope" value="Bacteria"/>
</dbReference>
<dbReference type="STRING" id="1261131.lam_837"/>
<feature type="transmembrane region" description="Helical" evidence="6">
    <location>
        <begin position="34"/>
        <end position="53"/>
    </location>
</feature>
<organism evidence="7 8">
    <name type="scientific">Candidatus Liberibacter americanus str. Sao Paulo</name>
    <dbReference type="NCBI Taxonomy" id="1261131"/>
    <lineage>
        <taxon>Bacteria</taxon>
        <taxon>Pseudomonadati</taxon>
        <taxon>Pseudomonadota</taxon>
        <taxon>Alphaproteobacteria</taxon>
        <taxon>Hyphomicrobiales</taxon>
        <taxon>Rhizobiaceae</taxon>
        <taxon>Liberibacter</taxon>
    </lineage>
</organism>
<feature type="transmembrane region" description="Helical" evidence="6">
    <location>
        <begin position="146"/>
        <end position="173"/>
    </location>
</feature>
<evidence type="ECO:0000256" key="5">
    <source>
        <dbReference type="ARBA" id="ARBA00023136"/>
    </source>
</evidence>
<evidence type="ECO:0000256" key="6">
    <source>
        <dbReference type="SAM" id="Phobius"/>
    </source>
</evidence>
<dbReference type="PANTHER" id="PTHR21716">
    <property type="entry name" value="TRANSMEMBRANE PROTEIN"/>
    <property type="match status" value="1"/>
</dbReference>
<keyword evidence="3 6" id="KW-0812">Transmembrane</keyword>
<accession>U6B8K5</accession>
<sequence length="357" mass="39562">MREEILNPKGLTRWTIIFLSCITLYFLKGFFAPVLVALVIAFTTWPIYSLFISKEDKSSTFMATLAILAIIVLIIVPTSFISYHASAEIKSLAFKIISLNEKGLPAPNFLYKLTSSEKMIKKWNDAIAKPKGPEAFVEGWLDKDEIIGAILSFSSLIVDCFLSTVFMIIALFFMYRDGVSIYRQCNTLGEYIFPAYWHKLSAMIPKIIRSTFLGMTIIAIGEGIILGYAYWIAGAPSHVLLGILTAIMAIIPGGAPLSFTLVSVYLVLEGNVFNGICLLSWGTIELFIIDKTLRPFLVGGPIKLPFLPTFLGLVGGVRTMGLLGLFIGPVLMALITNIWKEVIIALRENNKKQKIRG</sequence>
<protein>
    <submittedName>
        <fullName evidence="7">Permease membrane protein</fullName>
    </submittedName>
</protein>
<evidence type="ECO:0000256" key="1">
    <source>
        <dbReference type="ARBA" id="ARBA00004141"/>
    </source>
</evidence>
<dbReference type="EMBL" id="CP006604">
    <property type="protein sequence ID" value="AHA28176.1"/>
    <property type="molecule type" value="Genomic_DNA"/>
</dbReference>
<dbReference type="RefSeq" id="WP_007557520.1">
    <property type="nucleotide sequence ID" value="NC_022793.1"/>
</dbReference>
<name>U6B8K5_9HYPH</name>
<dbReference type="PATRIC" id="fig|1261131.3.peg.807"/>
<dbReference type="Pfam" id="PF01594">
    <property type="entry name" value="AI-2E_transport"/>
    <property type="match status" value="1"/>
</dbReference>
<dbReference type="HOGENOM" id="CLU_041771_1_0_5"/>
<evidence type="ECO:0000313" key="7">
    <source>
        <dbReference type="EMBL" id="AHA28176.1"/>
    </source>
</evidence>
<feature type="transmembrane region" description="Helical" evidence="6">
    <location>
        <begin position="212"/>
        <end position="233"/>
    </location>
</feature>